<evidence type="ECO:0008006" key="3">
    <source>
        <dbReference type="Google" id="ProtNLM"/>
    </source>
</evidence>
<protein>
    <recommendedName>
        <fullName evidence="3">Phage associated protein</fullName>
    </recommendedName>
</protein>
<proteinExistence type="predicted"/>
<evidence type="ECO:0000313" key="1">
    <source>
        <dbReference type="EMBL" id="CWP72411.1"/>
    </source>
</evidence>
<sequence length="173" mass="19588">MTAGVLQIGVMMSNATKNRIAEIVEQYKQAKGIEDGRVDVHDLAGWALDNKLYQPNMRDEIQLAANTFSRHFREELRADPKGRSYRAKHAVRENINGKQSTLWADLDDSNVPVEHFHKAFSQRRQQIVGDCFQLKTDVDVCNDKKGSAIPLSLNFEDDVAEAEYLRDNPDNAA</sequence>
<reference evidence="1 2" key="1">
    <citation type="submission" date="2016-02" db="EMBL/GenBank/DDBJ databases">
        <authorList>
            <consortium name="Pathogen Informatics"/>
        </authorList>
    </citation>
    <scope>NUCLEOTIDE SEQUENCE [LARGE SCALE GENOMIC DNA]</scope>
    <source>
        <strain evidence="1 2">2842STDY5881269</strain>
    </source>
</reference>
<organism evidence="1 2">
    <name type="scientific">Neisseria meningitidis</name>
    <dbReference type="NCBI Taxonomy" id="487"/>
    <lineage>
        <taxon>Bacteria</taxon>
        <taxon>Pseudomonadati</taxon>
        <taxon>Pseudomonadota</taxon>
        <taxon>Betaproteobacteria</taxon>
        <taxon>Neisseriales</taxon>
        <taxon>Neisseriaceae</taxon>
        <taxon>Neisseria</taxon>
    </lineage>
</organism>
<comment type="caution">
    <text evidence="1">The sequence shown here is derived from an EMBL/GenBank/DDBJ whole genome shotgun (WGS) entry which is preliminary data.</text>
</comment>
<name>A0AB33TVY8_NEIME</name>
<gene>
    <name evidence="1" type="ORF">ERS514591_01105</name>
</gene>
<dbReference type="AlphaFoldDB" id="A0AB33TVY8"/>
<accession>A0AB33TVY8</accession>
<dbReference type="EMBL" id="FEVP01000011">
    <property type="protein sequence ID" value="CWP72411.1"/>
    <property type="molecule type" value="Genomic_DNA"/>
</dbReference>
<evidence type="ECO:0000313" key="2">
    <source>
        <dbReference type="Proteomes" id="UP000072443"/>
    </source>
</evidence>
<dbReference type="Proteomes" id="UP000072443">
    <property type="component" value="Unassembled WGS sequence"/>
</dbReference>